<dbReference type="RefSeq" id="WP_092683509.1">
    <property type="nucleotide sequence ID" value="NZ_FODT01000004.1"/>
</dbReference>
<reference evidence="3" key="1">
    <citation type="submission" date="2016-10" db="EMBL/GenBank/DDBJ databases">
        <authorList>
            <person name="Varghese N."/>
            <person name="Submissions S."/>
        </authorList>
    </citation>
    <scope>NUCLEOTIDE SEQUENCE [LARGE SCALE GENOMIC DNA]</scope>
    <source>
        <strain evidence="3">DSM 123</strain>
    </source>
</reference>
<dbReference type="AlphaFoldDB" id="A0A1H8S6U5"/>
<sequence length="216" mass="22723">MLTSRHLIVTTMLLGLAVGSASAGDAERKLTFPQGATATKVAGKISGRNGVNHLVAAGAGQTMQVLFAPSNRSCYFNVFEPGAAEAAHIGSTAGNEFGVERTKAGTYRVQVYLMRNAARRNEVCRYQLSVELTGAPGGVSAGVSDRIKQDVCKAEAAGMYGVDQRRIAVGPVRTSPRGSEIDGTADKQADGIKKLRCIFKADGSFDHIMAMTPDGE</sequence>
<evidence type="ECO:0000313" key="3">
    <source>
        <dbReference type="Proteomes" id="UP000199615"/>
    </source>
</evidence>
<keyword evidence="3" id="KW-1185">Reference proteome</keyword>
<organism evidence="2 3">
    <name type="scientific">Rhodopseudomonas pseudopalustris</name>
    <dbReference type="NCBI Taxonomy" id="1513892"/>
    <lineage>
        <taxon>Bacteria</taxon>
        <taxon>Pseudomonadati</taxon>
        <taxon>Pseudomonadota</taxon>
        <taxon>Alphaproteobacteria</taxon>
        <taxon>Hyphomicrobiales</taxon>
        <taxon>Nitrobacteraceae</taxon>
        <taxon>Rhodopseudomonas</taxon>
    </lineage>
</organism>
<feature type="chain" id="PRO_5011486092" evidence="1">
    <location>
        <begin position="24"/>
        <end position="216"/>
    </location>
</feature>
<keyword evidence="1" id="KW-0732">Signal</keyword>
<gene>
    <name evidence="2" type="ORF">SAMN05444123_104286</name>
</gene>
<evidence type="ECO:0000313" key="2">
    <source>
        <dbReference type="EMBL" id="SEO73873.1"/>
    </source>
</evidence>
<dbReference type="Proteomes" id="UP000199615">
    <property type="component" value="Unassembled WGS sequence"/>
</dbReference>
<dbReference type="EMBL" id="FODT01000004">
    <property type="protein sequence ID" value="SEO73873.1"/>
    <property type="molecule type" value="Genomic_DNA"/>
</dbReference>
<dbReference type="OrthoDB" id="964913at2"/>
<name>A0A1H8S6U5_9BRAD</name>
<proteinExistence type="predicted"/>
<evidence type="ECO:0000256" key="1">
    <source>
        <dbReference type="SAM" id="SignalP"/>
    </source>
</evidence>
<feature type="signal peptide" evidence="1">
    <location>
        <begin position="1"/>
        <end position="23"/>
    </location>
</feature>
<protein>
    <submittedName>
        <fullName evidence="2">Uncharacterized protein</fullName>
    </submittedName>
</protein>
<dbReference type="Gene3D" id="2.60.120.380">
    <property type="match status" value="1"/>
</dbReference>
<accession>A0A1H8S6U5</accession>